<comment type="similarity">
    <text evidence="2">Belongs to the SurE nucleotidase family.</text>
</comment>
<comment type="catalytic activity">
    <reaction evidence="1">
        <text>a ribonucleoside 5'-phosphate + H2O = a ribonucleoside + phosphate</text>
        <dbReference type="Rhea" id="RHEA:12484"/>
        <dbReference type="ChEBI" id="CHEBI:15377"/>
        <dbReference type="ChEBI" id="CHEBI:18254"/>
        <dbReference type="ChEBI" id="CHEBI:43474"/>
        <dbReference type="ChEBI" id="CHEBI:58043"/>
        <dbReference type="EC" id="3.1.3.5"/>
    </reaction>
</comment>
<dbReference type="SUPFAM" id="SSF64167">
    <property type="entry name" value="SurE-like"/>
    <property type="match status" value="1"/>
</dbReference>
<dbReference type="InterPro" id="IPR036523">
    <property type="entry name" value="SurE-like_sf"/>
</dbReference>
<dbReference type="PANTHER" id="PTHR30457">
    <property type="entry name" value="5'-NUCLEOTIDASE SURE"/>
    <property type="match status" value="1"/>
</dbReference>
<evidence type="ECO:0000256" key="4">
    <source>
        <dbReference type="ARBA" id="ARBA00022723"/>
    </source>
</evidence>
<dbReference type="PANTHER" id="PTHR30457:SF0">
    <property type="entry name" value="PHOSPHATASE, PUTATIVE (AFU_ORTHOLOGUE AFUA_4G01070)-RELATED"/>
    <property type="match status" value="1"/>
</dbReference>
<comment type="caution">
    <text evidence="8">The sequence shown here is derived from an EMBL/GenBank/DDBJ whole genome shotgun (WGS) entry which is preliminary data.</text>
</comment>
<evidence type="ECO:0000256" key="6">
    <source>
        <dbReference type="SAM" id="MobiDB-lite"/>
    </source>
</evidence>
<dbReference type="EC" id="3.1.3.5" evidence="3"/>
<proteinExistence type="inferred from homology"/>
<accession>A0ABS9U5D5</accession>
<protein>
    <recommendedName>
        <fullName evidence="3">5'-nucleotidase</fullName>
        <ecNumber evidence="3">3.1.3.5</ecNumber>
    </recommendedName>
</protein>
<keyword evidence="4" id="KW-0479">Metal-binding</keyword>
<evidence type="ECO:0000256" key="5">
    <source>
        <dbReference type="ARBA" id="ARBA00022801"/>
    </source>
</evidence>
<dbReference type="Proteomes" id="UP001202922">
    <property type="component" value="Unassembled WGS sequence"/>
</dbReference>
<gene>
    <name evidence="8" type="ORF">L0M17_17675</name>
</gene>
<reference evidence="8 9" key="1">
    <citation type="submission" date="2022-03" db="EMBL/GenBank/DDBJ databases">
        <title>Sinomonas sp. isolated from a soil.</title>
        <authorList>
            <person name="Han J."/>
            <person name="Kim D.-U."/>
        </authorList>
    </citation>
    <scope>NUCLEOTIDE SEQUENCE [LARGE SCALE GENOMIC DNA]</scope>
    <source>
        <strain evidence="8 9">5-5</strain>
    </source>
</reference>
<evidence type="ECO:0000259" key="7">
    <source>
        <dbReference type="Pfam" id="PF01975"/>
    </source>
</evidence>
<keyword evidence="9" id="KW-1185">Reference proteome</keyword>
<dbReference type="Gene3D" id="3.40.1210.10">
    <property type="entry name" value="Survival protein SurE-like phosphatase/nucleotidase"/>
    <property type="match status" value="1"/>
</dbReference>
<name>A0ABS9U5D5_9MICC</name>
<evidence type="ECO:0000256" key="3">
    <source>
        <dbReference type="ARBA" id="ARBA00012643"/>
    </source>
</evidence>
<feature type="compositionally biased region" description="Basic and acidic residues" evidence="6">
    <location>
        <begin position="268"/>
        <end position="277"/>
    </location>
</feature>
<feature type="domain" description="Survival protein SurE-like phosphatase/nucleotidase" evidence="7">
    <location>
        <begin position="10"/>
        <end position="185"/>
    </location>
</feature>
<evidence type="ECO:0000313" key="9">
    <source>
        <dbReference type="Proteomes" id="UP001202922"/>
    </source>
</evidence>
<dbReference type="RefSeq" id="WP_241055715.1">
    <property type="nucleotide sequence ID" value="NZ_JAKZBV010000001.1"/>
</dbReference>
<dbReference type="Pfam" id="PF01975">
    <property type="entry name" value="SurE"/>
    <property type="match status" value="1"/>
</dbReference>
<dbReference type="InterPro" id="IPR002828">
    <property type="entry name" value="SurE-like_Pase/nucleotidase"/>
</dbReference>
<evidence type="ECO:0000256" key="2">
    <source>
        <dbReference type="ARBA" id="ARBA00011062"/>
    </source>
</evidence>
<dbReference type="InterPro" id="IPR030048">
    <property type="entry name" value="SurE"/>
</dbReference>
<organism evidence="8 9">
    <name type="scientific">Sinomonas terrae</name>
    <dbReference type="NCBI Taxonomy" id="2908838"/>
    <lineage>
        <taxon>Bacteria</taxon>
        <taxon>Bacillati</taxon>
        <taxon>Actinomycetota</taxon>
        <taxon>Actinomycetes</taxon>
        <taxon>Micrococcales</taxon>
        <taxon>Micrococcaceae</taxon>
        <taxon>Sinomonas</taxon>
    </lineage>
</organism>
<keyword evidence="5" id="KW-0378">Hydrolase</keyword>
<evidence type="ECO:0000256" key="1">
    <source>
        <dbReference type="ARBA" id="ARBA00000815"/>
    </source>
</evidence>
<feature type="region of interest" description="Disordered" evidence="6">
    <location>
        <begin position="251"/>
        <end position="277"/>
    </location>
</feature>
<dbReference type="EMBL" id="JAKZBV010000001">
    <property type="protein sequence ID" value="MCH6471776.1"/>
    <property type="molecule type" value="Genomic_DNA"/>
</dbReference>
<evidence type="ECO:0000313" key="8">
    <source>
        <dbReference type="EMBL" id="MCH6471776.1"/>
    </source>
</evidence>
<sequence>MTQANTARTVLVTNDDGIQSPGLHTLAGRARDHGFKVTIAAPARESSGSSASITAVEDEGRIRIERRELPGLDGVEAFAVHGTPGFISMIASHGAFGPVPEIVLSGVNRGANVGTVILHSGTVGAALTAGSNGARALAVSLDTGINPERLEWEVAADAAMGLMEFLLEHPAGTVLNLNVPNREGTPTYREASLASFGIVQTVLAERGQQHVRLSISDTREVAEEGTDFALLAEGFAPVTALQAINSAALRGELPERPAQGADQGTAGEDAREPAGQG</sequence>